<organism evidence="4 5">
    <name type="scientific">Leptospira weilii serovar Topaz str. LT2116</name>
    <dbReference type="NCBI Taxonomy" id="1088540"/>
    <lineage>
        <taxon>Bacteria</taxon>
        <taxon>Pseudomonadati</taxon>
        <taxon>Spirochaetota</taxon>
        <taxon>Spirochaetia</taxon>
        <taxon>Leptospirales</taxon>
        <taxon>Leptospiraceae</taxon>
        <taxon>Leptospira</taxon>
    </lineage>
</organism>
<name>M3GVN9_9LEPT</name>
<proteinExistence type="predicted"/>
<protein>
    <submittedName>
        <fullName evidence="4">Polysaccharide deacetylase</fullName>
    </submittedName>
</protein>
<evidence type="ECO:0000313" key="5">
    <source>
        <dbReference type="Proteomes" id="UP000011770"/>
    </source>
</evidence>
<dbReference type="InterPro" id="IPR002509">
    <property type="entry name" value="NODB_dom"/>
</dbReference>
<dbReference type="Proteomes" id="UP000011770">
    <property type="component" value="Unassembled WGS sequence"/>
</dbReference>
<accession>M3GVN9</accession>
<keyword evidence="2" id="KW-0732">Signal</keyword>
<dbReference type="GO" id="GO:0005576">
    <property type="term" value="C:extracellular region"/>
    <property type="evidence" value="ECO:0007669"/>
    <property type="project" value="UniProtKB-SubCell"/>
</dbReference>
<dbReference type="PROSITE" id="PS51677">
    <property type="entry name" value="NODB"/>
    <property type="match status" value="1"/>
</dbReference>
<dbReference type="InterPro" id="IPR051398">
    <property type="entry name" value="Polysacch_Deacetylase"/>
</dbReference>
<sequence length="258" mass="29373">MSGKDYPKNAVAVTFDDGFRNNFTIAAPILEEYKVPATFYITSGIVNTDIMFWVDQLEDCLNLCDKPSIKIDLDKSTTFSLGGFENKEKALIEIKKHCKSVNSARKDEIVQQVVHETEILPSVSHSKNYEKIDWQQLKDLSKNPLFIIGGHSMYHNILTSFDSEEKLNLDICLSIDLLSYNLGFNLTHYAYPEGQYSHYNESVVRILKKKGIICSPSAVHGTNNKNVDLFSLKRIMVGFNGTPFPFPFQLKRKSNKFN</sequence>
<evidence type="ECO:0000313" key="4">
    <source>
        <dbReference type="EMBL" id="EMF80966.1"/>
    </source>
</evidence>
<dbReference type="GO" id="GO:0005975">
    <property type="term" value="P:carbohydrate metabolic process"/>
    <property type="evidence" value="ECO:0007669"/>
    <property type="project" value="InterPro"/>
</dbReference>
<comment type="subcellular location">
    <subcellularLocation>
        <location evidence="1">Secreted</location>
    </subcellularLocation>
</comment>
<evidence type="ECO:0000256" key="2">
    <source>
        <dbReference type="ARBA" id="ARBA00022729"/>
    </source>
</evidence>
<comment type="caution">
    <text evidence="4">The sequence shown here is derived from an EMBL/GenBank/DDBJ whole genome shotgun (WGS) entry which is preliminary data.</text>
</comment>
<dbReference type="GO" id="GO:0016810">
    <property type="term" value="F:hydrolase activity, acting on carbon-nitrogen (but not peptide) bonds"/>
    <property type="evidence" value="ECO:0007669"/>
    <property type="project" value="InterPro"/>
</dbReference>
<dbReference type="InterPro" id="IPR011330">
    <property type="entry name" value="Glyco_hydro/deAcase_b/a-brl"/>
</dbReference>
<dbReference type="CDD" id="cd10918">
    <property type="entry name" value="CE4_NodB_like_5s_6s"/>
    <property type="match status" value="1"/>
</dbReference>
<evidence type="ECO:0000259" key="3">
    <source>
        <dbReference type="PROSITE" id="PS51677"/>
    </source>
</evidence>
<dbReference type="PANTHER" id="PTHR34216">
    <property type="match status" value="1"/>
</dbReference>
<dbReference type="EMBL" id="AHOR02000042">
    <property type="protein sequence ID" value="EMF80966.1"/>
    <property type="molecule type" value="Genomic_DNA"/>
</dbReference>
<dbReference type="SUPFAM" id="SSF88713">
    <property type="entry name" value="Glycoside hydrolase/deacetylase"/>
    <property type="match status" value="1"/>
</dbReference>
<gene>
    <name evidence="4" type="ORF">LEP1GSC188_4670</name>
</gene>
<dbReference type="Pfam" id="PF01522">
    <property type="entry name" value="Polysacc_deac_1"/>
    <property type="match status" value="1"/>
</dbReference>
<reference evidence="4 5" key="1">
    <citation type="submission" date="2013-01" db="EMBL/GenBank/DDBJ databases">
        <authorList>
            <person name="Harkins D.M."/>
            <person name="Durkin A.S."/>
            <person name="Brinkac L.M."/>
            <person name="Haft D.H."/>
            <person name="Selengut J.D."/>
            <person name="Sanka R."/>
            <person name="DePew J."/>
            <person name="Purushe J."/>
            <person name="Tulsiani S.M."/>
            <person name="Graham G.C."/>
            <person name="Burns M.-A."/>
            <person name="Dohnt M.F."/>
            <person name="Smythe L.D."/>
            <person name="McKay D.B."/>
            <person name="Craig S.B."/>
            <person name="Vinetz J.M."/>
            <person name="Sutton G.G."/>
            <person name="Nierman W.C."/>
            <person name="Fouts D.E."/>
        </authorList>
    </citation>
    <scope>NUCLEOTIDE SEQUENCE [LARGE SCALE GENOMIC DNA]</scope>
    <source>
        <strain evidence="4 5">LT2116</strain>
    </source>
</reference>
<dbReference type="AlphaFoldDB" id="M3GVN9"/>
<evidence type="ECO:0000256" key="1">
    <source>
        <dbReference type="ARBA" id="ARBA00004613"/>
    </source>
</evidence>
<dbReference type="Gene3D" id="3.20.20.370">
    <property type="entry name" value="Glycoside hydrolase/deacetylase"/>
    <property type="match status" value="1"/>
</dbReference>
<dbReference type="PANTHER" id="PTHR34216:SF3">
    <property type="entry name" value="POLY-BETA-1,6-N-ACETYL-D-GLUCOSAMINE N-DEACETYLASE"/>
    <property type="match status" value="1"/>
</dbReference>
<feature type="domain" description="NodB homology" evidence="3">
    <location>
        <begin position="9"/>
        <end position="258"/>
    </location>
</feature>